<keyword evidence="1" id="KW-0229">DNA integration</keyword>
<evidence type="ECO:0000256" key="2">
    <source>
        <dbReference type="ARBA" id="ARBA00023172"/>
    </source>
</evidence>
<sequence length="366" mass="41741">MAFFTIEKRLRSDGTARYRCTVGVKKNGKYVHRENQTFSKNTLAKSWGAKRVAYLEEHGIPDKAQEVAPASILTVGDLLQRYEQHPNIKVGRSKKSAIAVLGRSTIADVKLAELKPSDFISHCQMRKAQGISPSTISKDITELGVALESAAPLFSIRVDPAPLADAKKWLRNMGLISASQKRSRRPTSEEINRILEVLERKALRAFSGAPFDKIFMFSILTCMRIGEVCRIKWSDVSESQRAVIVRDRKDPRKKEGNHMSVPLLGDAWTILQSQPKNDERIFPYNEKTITDMYRRVRDELGIEDLRYHDLRREGASRLFEAGFSIEEVAQVTGHRSLNILWQVYTELFPKTLHEKFDKLQKDKGIK</sequence>
<dbReference type="PANTHER" id="PTHR30349">
    <property type="entry name" value="PHAGE INTEGRASE-RELATED"/>
    <property type="match status" value="1"/>
</dbReference>
<dbReference type="Gene3D" id="1.10.443.10">
    <property type="entry name" value="Intergrase catalytic core"/>
    <property type="match status" value="1"/>
</dbReference>
<comment type="caution">
    <text evidence="4">The sequence shown here is derived from an EMBL/GenBank/DDBJ whole genome shotgun (WGS) entry which is preliminary data.</text>
</comment>
<protein>
    <submittedName>
        <fullName evidence="4">Site-specific integrase</fullName>
    </submittedName>
</protein>
<dbReference type="EMBL" id="QKOX01000020">
    <property type="protein sequence ID" value="RWT20676.1"/>
    <property type="molecule type" value="Genomic_DNA"/>
</dbReference>
<dbReference type="CDD" id="cd00796">
    <property type="entry name" value="INT_Rci_Hp1_C"/>
    <property type="match status" value="1"/>
</dbReference>
<dbReference type="GO" id="GO:0006310">
    <property type="term" value="P:DNA recombination"/>
    <property type="evidence" value="ECO:0007669"/>
    <property type="project" value="UniProtKB-KW"/>
</dbReference>
<evidence type="ECO:0000313" key="4">
    <source>
        <dbReference type="EMBL" id="RWT20676.1"/>
    </source>
</evidence>
<organism evidence="4 5">
    <name type="scientific">Raoultella planticola</name>
    <name type="common">Klebsiella planticola</name>
    <dbReference type="NCBI Taxonomy" id="575"/>
    <lineage>
        <taxon>Bacteria</taxon>
        <taxon>Pseudomonadati</taxon>
        <taxon>Pseudomonadota</taxon>
        <taxon>Gammaproteobacteria</taxon>
        <taxon>Enterobacterales</taxon>
        <taxon>Enterobacteriaceae</taxon>
        <taxon>Klebsiella/Raoultella group</taxon>
        <taxon>Raoultella</taxon>
    </lineage>
</organism>
<dbReference type="AlphaFoldDB" id="A0A443VJJ9"/>
<dbReference type="GO" id="GO:0003677">
    <property type="term" value="F:DNA binding"/>
    <property type="evidence" value="ECO:0007669"/>
    <property type="project" value="InterPro"/>
</dbReference>
<dbReference type="RefSeq" id="WP_128319972.1">
    <property type="nucleotide sequence ID" value="NZ_QKOX01000020.1"/>
</dbReference>
<dbReference type="SUPFAM" id="SSF56349">
    <property type="entry name" value="DNA breaking-rejoining enzymes"/>
    <property type="match status" value="1"/>
</dbReference>
<dbReference type="InterPro" id="IPR002104">
    <property type="entry name" value="Integrase_catalytic"/>
</dbReference>
<evidence type="ECO:0000313" key="5">
    <source>
        <dbReference type="Proteomes" id="UP000288843"/>
    </source>
</evidence>
<dbReference type="GO" id="GO:0015074">
    <property type="term" value="P:DNA integration"/>
    <property type="evidence" value="ECO:0007669"/>
    <property type="project" value="UniProtKB-KW"/>
</dbReference>
<dbReference type="InterPro" id="IPR011010">
    <property type="entry name" value="DNA_brk_join_enz"/>
</dbReference>
<dbReference type="PANTHER" id="PTHR30349:SF94">
    <property type="entry name" value="INTEGRASE_RECOMBINASE HI_1414-RELATED"/>
    <property type="match status" value="1"/>
</dbReference>
<dbReference type="InterPro" id="IPR050090">
    <property type="entry name" value="Tyrosine_recombinase_XerCD"/>
</dbReference>
<dbReference type="Proteomes" id="UP000288843">
    <property type="component" value="Unassembled WGS sequence"/>
</dbReference>
<gene>
    <name evidence="4" type="ORF">DN603_18335</name>
</gene>
<dbReference type="Pfam" id="PF00589">
    <property type="entry name" value="Phage_integrase"/>
    <property type="match status" value="1"/>
</dbReference>
<proteinExistence type="predicted"/>
<feature type="domain" description="Tyr recombinase" evidence="3">
    <location>
        <begin position="181"/>
        <end position="357"/>
    </location>
</feature>
<accession>A0A443VJJ9</accession>
<keyword evidence="2" id="KW-0233">DNA recombination</keyword>
<evidence type="ECO:0000259" key="3">
    <source>
        <dbReference type="PROSITE" id="PS51898"/>
    </source>
</evidence>
<dbReference type="InterPro" id="IPR013762">
    <property type="entry name" value="Integrase-like_cat_sf"/>
</dbReference>
<reference evidence="4 5" key="1">
    <citation type="submission" date="2018-06" db="EMBL/GenBank/DDBJ databases">
        <title>Carbapenemase-producing Enterobacteriaceae present in wastewater treatment plant effluent and nearby surface waters in the US.</title>
        <authorList>
            <person name="Mathys D.A."/>
            <person name="Mollenkopf D.F."/>
            <person name="Feicht S.M."/>
            <person name="Adams R.J."/>
            <person name="Albers A.L."/>
            <person name="Stuever D.M."/>
            <person name="Daniels J.B."/>
            <person name="Wittum T.E."/>
        </authorList>
    </citation>
    <scope>NUCLEOTIDE SEQUENCE [LARGE SCALE GENOMIC DNA]</scope>
    <source>
        <strain evidence="4 5">GEO_47_Down_B</strain>
    </source>
</reference>
<name>A0A443VJJ9_RAOPL</name>
<dbReference type="PROSITE" id="PS51898">
    <property type="entry name" value="TYR_RECOMBINASE"/>
    <property type="match status" value="1"/>
</dbReference>
<evidence type="ECO:0000256" key="1">
    <source>
        <dbReference type="ARBA" id="ARBA00022908"/>
    </source>
</evidence>